<dbReference type="Pfam" id="PF03704">
    <property type="entry name" value="BTAD"/>
    <property type="match status" value="1"/>
</dbReference>
<dbReference type="SUPFAM" id="SSF48452">
    <property type="entry name" value="TPR-like"/>
    <property type="match status" value="3"/>
</dbReference>
<dbReference type="SMART" id="SM00028">
    <property type="entry name" value="TPR"/>
    <property type="match status" value="8"/>
</dbReference>
<dbReference type="Proteomes" id="UP000331127">
    <property type="component" value="Unassembled WGS sequence"/>
</dbReference>
<evidence type="ECO:0000313" key="3">
    <source>
        <dbReference type="EMBL" id="GES13777.1"/>
    </source>
</evidence>
<accession>A0A5M3WWE3</accession>
<dbReference type="Gene3D" id="3.40.50.300">
    <property type="entry name" value="P-loop containing nucleotide triphosphate hydrolases"/>
    <property type="match status" value="1"/>
</dbReference>
<protein>
    <submittedName>
        <fullName evidence="3">SARP family transcriptional regulator</fullName>
    </submittedName>
</protein>
<dbReference type="EMBL" id="BLAE01000050">
    <property type="protein sequence ID" value="GES13777.1"/>
    <property type="molecule type" value="Genomic_DNA"/>
</dbReference>
<feature type="repeat" description="TPR" evidence="1">
    <location>
        <begin position="825"/>
        <end position="858"/>
    </location>
</feature>
<dbReference type="InterPro" id="IPR036388">
    <property type="entry name" value="WH-like_DNA-bd_sf"/>
</dbReference>
<feature type="domain" description="Bacterial transcriptional activator" evidence="2">
    <location>
        <begin position="18"/>
        <end position="162"/>
    </location>
</feature>
<dbReference type="InterPro" id="IPR005158">
    <property type="entry name" value="BTAD"/>
</dbReference>
<dbReference type="Gene3D" id="1.25.40.10">
    <property type="entry name" value="Tetratricopeptide repeat domain"/>
    <property type="match status" value="3"/>
</dbReference>
<dbReference type="Pfam" id="PF13424">
    <property type="entry name" value="TPR_12"/>
    <property type="match status" value="4"/>
</dbReference>
<dbReference type="PRINTS" id="PR00364">
    <property type="entry name" value="DISEASERSIST"/>
</dbReference>
<dbReference type="PROSITE" id="PS50005">
    <property type="entry name" value="TPR"/>
    <property type="match status" value="2"/>
</dbReference>
<dbReference type="SMART" id="SM01043">
    <property type="entry name" value="BTAD"/>
    <property type="match status" value="1"/>
</dbReference>
<dbReference type="CDD" id="cd15831">
    <property type="entry name" value="BTAD"/>
    <property type="match status" value="1"/>
</dbReference>
<dbReference type="InterPro" id="IPR027417">
    <property type="entry name" value="P-loop_NTPase"/>
</dbReference>
<comment type="caution">
    <text evidence="3">The sequence shown here is derived from an EMBL/GenBank/DDBJ whole genome shotgun (WGS) entry which is preliminary data.</text>
</comment>
<sequence length="963" mass="107080">MISNRAGAYILETDPENVDYYRFRQLRTQARSIAKSGDEQEAVRLLNEAATLWRGEPLAGLSGSWANRVRKGIEDELLGGTIERIEFELQLGRHADMVAELSALVDGYPYHEKLVELLMTALFRSGRQIEAQKVYLRARQHLVTGFASDAGPQLRELHQRILHGDASLLLPPGMGQARNNLPRDSSTFTGRTSEITRLLAMATPHETAVTVLAIDGMPGVGKSALAVHLAHRLAGRYPDGQLHLDLYGHDAERAPLDPLTALDQLLRMLGIHAARIPDGLDQRATLWRAELARRKVLIVLDGAAGHEQIRHLLPGSPGCLVLITSRRHLAGLDDIQSLPLEVLPPEDAATLFGRIIGHGRARETDEVSTLMRLCGYLPMAIQLVGNRIQHRPSWQVADLVAMLGDNNRRLAEIRADNREITAAFELSYQGLDPPHQEAFRLLGLHPGADFGVDSSAALLQADPHSTARMLDDLLDHHLIAEPRRGRYQFHDLIRDYARQLSADRPEPERRLARSRLLDFYLHTADRADRLLHARSTSLPMEISGSPPVLPRLETAEDARTWLTDEIDNLLHLAAYAADDQWPGHAASLAHVLSQFLETSGHWKEAVALHQRAIDACRHLGDHAGAARARADIARIWSRAGNLDDALEQATQALTVQRALNDQRAIADLLDLIGVIHIYRSEYTIALEYCQLALQTHRTLSNHRGEAASLGYAGIALWHLGDYPEADDRMRRSLAIWEQIDDPRGRQSTLNNMGDLDFRLGRPASALRYYEQAAAADPEMGPQIQAIISNNIANVRQKMGDLAEANQHYRTAVKLYREIGDRRGEADALNNIGTCYLRMGRDNEAFIHFQKARNIAVEISERFIESEAVSRLADVHQRAGRHDIALDGYGQALELARAIGDLYQQARTLDQMGFSLLNTGNAGRSEECWQQALALYDQLGVPEAEDTRTRLGAAHAPDRTDSTA</sequence>
<dbReference type="Gene3D" id="1.10.10.10">
    <property type="entry name" value="Winged helix-like DNA-binding domain superfamily/Winged helix DNA-binding domain"/>
    <property type="match status" value="1"/>
</dbReference>
<keyword evidence="4" id="KW-1185">Reference proteome</keyword>
<keyword evidence="1" id="KW-0802">TPR repeat</keyword>
<evidence type="ECO:0000256" key="1">
    <source>
        <dbReference type="PROSITE-ProRule" id="PRU00339"/>
    </source>
</evidence>
<feature type="repeat" description="TPR" evidence="1">
    <location>
        <begin position="746"/>
        <end position="779"/>
    </location>
</feature>
<dbReference type="InterPro" id="IPR011990">
    <property type="entry name" value="TPR-like_helical_dom_sf"/>
</dbReference>
<evidence type="ECO:0000259" key="2">
    <source>
        <dbReference type="SMART" id="SM01043"/>
    </source>
</evidence>
<name>A0A5M3WWE3_9ACTN</name>
<dbReference type="SUPFAM" id="SSF52540">
    <property type="entry name" value="P-loop containing nucleoside triphosphate hydrolases"/>
    <property type="match status" value="1"/>
</dbReference>
<evidence type="ECO:0000313" key="4">
    <source>
        <dbReference type="Proteomes" id="UP000331127"/>
    </source>
</evidence>
<dbReference type="InterPro" id="IPR019734">
    <property type="entry name" value="TPR_rpt"/>
</dbReference>
<organism evidence="3 4">
    <name type="scientific">Acrocarpospora macrocephala</name>
    <dbReference type="NCBI Taxonomy" id="150177"/>
    <lineage>
        <taxon>Bacteria</taxon>
        <taxon>Bacillati</taxon>
        <taxon>Actinomycetota</taxon>
        <taxon>Actinomycetes</taxon>
        <taxon>Streptosporangiales</taxon>
        <taxon>Streptosporangiaceae</taxon>
        <taxon>Acrocarpospora</taxon>
    </lineage>
</organism>
<dbReference type="AlphaFoldDB" id="A0A5M3WWE3"/>
<dbReference type="PANTHER" id="PTHR47691:SF3">
    <property type="entry name" value="HTH-TYPE TRANSCRIPTIONAL REGULATOR RV0890C-RELATED"/>
    <property type="match status" value="1"/>
</dbReference>
<dbReference type="PANTHER" id="PTHR47691">
    <property type="entry name" value="REGULATOR-RELATED"/>
    <property type="match status" value="1"/>
</dbReference>
<gene>
    <name evidence="3" type="ORF">Amac_073740</name>
</gene>
<proteinExistence type="predicted"/>
<reference evidence="3 4" key="1">
    <citation type="submission" date="2019-10" db="EMBL/GenBank/DDBJ databases">
        <title>Whole genome shotgun sequence of Acrocarpospora macrocephala NBRC 16266.</title>
        <authorList>
            <person name="Ichikawa N."/>
            <person name="Kimura A."/>
            <person name="Kitahashi Y."/>
            <person name="Komaki H."/>
            <person name="Oguchi A."/>
        </authorList>
    </citation>
    <scope>NUCLEOTIDE SEQUENCE [LARGE SCALE GENOMIC DNA]</scope>
    <source>
        <strain evidence="3 4">NBRC 16266</strain>
    </source>
</reference>
<dbReference type="GO" id="GO:0043531">
    <property type="term" value="F:ADP binding"/>
    <property type="evidence" value="ECO:0007669"/>
    <property type="project" value="InterPro"/>
</dbReference>